<feature type="chain" id="PRO_5042217906" description="Secreted protein" evidence="1">
    <location>
        <begin position="20"/>
        <end position="124"/>
    </location>
</feature>
<organism evidence="2 3">
    <name type="scientific">Apodospora peruviana</name>
    <dbReference type="NCBI Taxonomy" id="516989"/>
    <lineage>
        <taxon>Eukaryota</taxon>
        <taxon>Fungi</taxon>
        <taxon>Dikarya</taxon>
        <taxon>Ascomycota</taxon>
        <taxon>Pezizomycotina</taxon>
        <taxon>Sordariomycetes</taxon>
        <taxon>Sordariomycetidae</taxon>
        <taxon>Sordariales</taxon>
        <taxon>Lasiosphaeriaceae</taxon>
        <taxon>Apodospora</taxon>
    </lineage>
</organism>
<sequence length="124" mass="13954">MTLPIILALLGSPFLAVTAFVIPAAMPYPGSSIASLPSHKPETDPRTMAARPVLMMTSSQVCISPNDASNIFTRQSTCTVRRRQTQTTWTGQRLLYSSGRHQARQPSGLKRLDHFYFERSRRYR</sequence>
<keyword evidence="1" id="KW-0732">Signal</keyword>
<keyword evidence="3" id="KW-1185">Reference proteome</keyword>
<feature type="signal peptide" evidence="1">
    <location>
        <begin position="1"/>
        <end position="19"/>
    </location>
</feature>
<evidence type="ECO:0000313" key="2">
    <source>
        <dbReference type="EMBL" id="KAK3331361.1"/>
    </source>
</evidence>
<evidence type="ECO:0000313" key="3">
    <source>
        <dbReference type="Proteomes" id="UP001283341"/>
    </source>
</evidence>
<protein>
    <recommendedName>
        <fullName evidence="4">Secreted protein</fullName>
    </recommendedName>
</protein>
<reference evidence="2" key="1">
    <citation type="journal article" date="2023" name="Mol. Phylogenet. Evol.">
        <title>Genome-scale phylogeny and comparative genomics of the fungal order Sordariales.</title>
        <authorList>
            <person name="Hensen N."/>
            <person name="Bonometti L."/>
            <person name="Westerberg I."/>
            <person name="Brannstrom I.O."/>
            <person name="Guillou S."/>
            <person name="Cros-Aarteil S."/>
            <person name="Calhoun S."/>
            <person name="Haridas S."/>
            <person name="Kuo A."/>
            <person name="Mondo S."/>
            <person name="Pangilinan J."/>
            <person name="Riley R."/>
            <person name="LaButti K."/>
            <person name="Andreopoulos B."/>
            <person name="Lipzen A."/>
            <person name="Chen C."/>
            <person name="Yan M."/>
            <person name="Daum C."/>
            <person name="Ng V."/>
            <person name="Clum A."/>
            <person name="Steindorff A."/>
            <person name="Ohm R.A."/>
            <person name="Martin F."/>
            <person name="Silar P."/>
            <person name="Natvig D.O."/>
            <person name="Lalanne C."/>
            <person name="Gautier V."/>
            <person name="Ament-Velasquez S.L."/>
            <person name="Kruys A."/>
            <person name="Hutchinson M.I."/>
            <person name="Powell A.J."/>
            <person name="Barry K."/>
            <person name="Miller A.N."/>
            <person name="Grigoriev I.V."/>
            <person name="Debuchy R."/>
            <person name="Gladieux P."/>
            <person name="Hiltunen Thoren M."/>
            <person name="Johannesson H."/>
        </authorList>
    </citation>
    <scope>NUCLEOTIDE SEQUENCE</scope>
    <source>
        <strain evidence="2">CBS 118394</strain>
    </source>
</reference>
<dbReference type="EMBL" id="JAUEDM010000001">
    <property type="protein sequence ID" value="KAK3331361.1"/>
    <property type="molecule type" value="Genomic_DNA"/>
</dbReference>
<name>A0AAE0IU71_9PEZI</name>
<accession>A0AAE0IU71</accession>
<evidence type="ECO:0008006" key="4">
    <source>
        <dbReference type="Google" id="ProtNLM"/>
    </source>
</evidence>
<comment type="caution">
    <text evidence="2">The sequence shown here is derived from an EMBL/GenBank/DDBJ whole genome shotgun (WGS) entry which is preliminary data.</text>
</comment>
<proteinExistence type="predicted"/>
<gene>
    <name evidence="2" type="ORF">B0H66DRAFT_528695</name>
</gene>
<dbReference type="AlphaFoldDB" id="A0AAE0IU71"/>
<evidence type="ECO:0000256" key="1">
    <source>
        <dbReference type="SAM" id="SignalP"/>
    </source>
</evidence>
<dbReference type="Proteomes" id="UP001283341">
    <property type="component" value="Unassembled WGS sequence"/>
</dbReference>
<reference evidence="2" key="2">
    <citation type="submission" date="2023-06" db="EMBL/GenBank/DDBJ databases">
        <authorList>
            <consortium name="Lawrence Berkeley National Laboratory"/>
            <person name="Haridas S."/>
            <person name="Hensen N."/>
            <person name="Bonometti L."/>
            <person name="Westerberg I."/>
            <person name="Brannstrom I.O."/>
            <person name="Guillou S."/>
            <person name="Cros-Aarteil S."/>
            <person name="Calhoun S."/>
            <person name="Kuo A."/>
            <person name="Mondo S."/>
            <person name="Pangilinan J."/>
            <person name="Riley R."/>
            <person name="Labutti K."/>
            <person name="Andreopoulos B."/>
            <person name="Lipzen A."/>
            <person name="Chen C."/>
            <person name="Yanf M."/>
            <person name="Daum C."/>
            <person name="Ng V."/>
            <person name="Clum A."/>
            <person name="Steindorff A."/>
            <person name="Ohm R."/>
            <person name="Martin F."/>
            <person name="Silar P."/>
            <person name="Natvig D."/>
            <person name="Lalanne C."/>
            <person name="Gautier V."/>
            <person name="Ament-Velasquez S.L."/>
            <person name="Kruys A."/>
            <person name="Hutchinson M.I."/>
            <person name="Powell A.J."/>
            <person name="Barry K."/>
            <person name="Miller A.N."/>
            <person name="Grigoriev I.V."/>
            <person name="Debuchy R."/>
            <person name="Gladieux P."/>
            <person name="Thoren M.H."/>
            <person name="Johannesson H."/>
        </authorList>
    </citation>
    <scope>NUCLEOTIDE SEQUENCE</scope>
    <source>
        <strain evidence="2">CBS 118394</strain>
    </source>
</reference>